<feature type="region of interest" description="Disordered" evidence="1">
    <location>
        <begin position="1"/>
        <end position="38"/>
    </location>
</feature>
<protein>
    <submittedName>
        <fullName evidence="2">Uncharacterized protein</fullName>
    </submittedName>
</protein>
<sequence length="82" mass="9007">MTGAGTGTGEPRVRRRGGGAVDGDGEEDEDEDEESWGEFDFGVSEGFDALQWFKKTFIKCNERAAALVKTWLPASYLPSMKD</sequence>
<evidence type="ECO:0000256" key="1">
    <source>
        <dbReference type="SAM" id="MobiDB-lite"/>
    </source>
</evidence>
<accession>A0A8H5FNA0</accession>
<evidence type="ECO:0000313" key="2">
    <source>
        <dbReference type="EMBL" id="KAF5343061.1"/>
    </source>
</evidence>
<feature type="compositionally biased region" description="Acidic residues" evidence="1">
    <location>
        <begin position="23"/>
        <end position="37"/>
    </location>
</feature>
<dbReference type="AlphaFoldDB" id="A0A8H5FNA0"/>
<organism evidence="2 3">
    <name type="scientific">Tetrapyrgos nigripes</name>
    <dbReference type="NCBI Taxonomy" id="182062"/>
    <lineage>
        <taxon>Eukaryota</taxon>
        <taxon>Fungi</taxon>
        <taxon>Dikarya</taxon>
        <taxon>Basidiomycota</taxon>
        <taxon>Agaricomycotina</taxon>
        <taxon>Agaricomycetes</taxon>
        <taxon>Agaricomycetidae</taxon>
        <taxon>Agaricales</taxon>
        <taxon>Marasmiineae</taxon>
        <taxon>Marasmiaceae</taxon>
        <taxon>Tetrapyrgos</taxon>
    </lineage>
</organism>
<keyword evidence="3" id="KW-1185">Reference proteome</keyword>
<reference evidence="2 3" key="1">
    <citation type="journal article" date="2020" name="ISME J.">
        <title>Uncovering the hidden diversity of litter-decomposition mechanisms in mushroom-forming fungi.</title>
        <authorList>
            <person name="Floudas D."/>
            <person name="Bentzer J."/>
            <person name="Ahren D."/>
            <person name="Johansson T."/>
            <person name="Persson P."/>
            <person name="Tunlid A."/>
        </authorList>
    </citation>
    <scope>NUCLEOTIDE SEQUENCE [LARGE SCALE GENOMIC DNA]</scope>
    <source>
        <strain evidence="2 3">CBS 291.85</strain>
    </source>
</reference>
<evidence type="ECO:0000313" key="3">
    <source>
        <dbReference type="Proteomes" id="UP000559256"/>
    </source>
</evidence>
<gene>
    <name evidence="2" type="ORF">D9758_011111</name>
</gene>
<proteinExistence type="predicted"/>
<dbReference type="EMBL" id="JAACJM010000150">
    <property type="protein sequence ID" value="KAF5343061.1"/>
    <property type="molecule type" value="Genomic_DNA"/>
</dbReference>
<comment type="caution">
    <text evidence="2">The sequence shown here is derived from an EMBL/GenBank/DDBJ whole genome shotgun (WGS) entry which is preliminary data.</text>
</comment>
<dbReference type="Proteomes" id="UP000559256">
    <property type="component" value="Unassembled WGS sequence"/>
</dbReference>
<name>A0A8H5FNA0_9AGAR</name>